<keyword evidence="5" id="KW-0472">Membrane</keyword>
<gene>
    <name evidence="7" type="ORF">MMF98_17285</name>
</gene>
<dbReference type="InterPro" id="IPR004960">
    <property type="entry name" value="LipA_acyltrans"/>
</dbReference>
<dbReference type="AlphaFoldDB" id="A0A9X1VZC9"/>
<name>A0A9X1VZC9_9BURK</name>
<dbReference type="Proteomes" id="UP001139447">
    <property type="component" value="Unassembled WGS sequence"/>
</dbReference>
<dbReference type="CDD" id="cd07984">
    <property type="entry name" value="LPLAT_LABLAT-like"/>
    <property type="match status" value="1"/>
</dbReference>
<evidence type="ECO:0000256" key="3">
    <source>
        <dbReference type="ARBA" id="ARBA00022519"/>
    </source>
</evidence>
<organism evidence="7 8">
    <name type="scientific">Variovorax terrae</name>
    <dbReference type="NCBI Taxonomy" id="2923278"/>
    <lineage>
        <taxon>Bacteria</taxon>
        <taxon>Pseudomonadati</taxon>
        <taxon>Pseudomonadota</taxon>
        <taxon>Betaproteobacteria</taxon>
        <taxon>Burkholderiales</taxon>
        <taxon>Comamonadaceae</taxon>
        <taxon>Variovorax</taxon>
    </lineage>
</organism>
<dbReference type="NCBIfam" id="NF006487">
    <property type="entry name" value="PRK08905.1"/>
    <property type="match status" value="1"/>
</dbReference>
<evidence type="ECO:0000256" key="4">
    <source>
        <dbReference type="ARBA" id="ARBA00022679"/>
    </source>
</evidence>
<keyword evidence="4" id="KW-0808">Transferase</keyword>
<dbReference type="Pfam" id="PF03279">
    <property type="entry name" value="Lip_A_acyltrans"/>
    <property type="match status" value="1"/>
</dbReference>
<dbReference type="GO" id="GO:0005886">
    <property type="term" value="C:plasma membrane"/>
    <property type="evidence" value="ECO:0007669"/>
    <property type="project" value="UniProtKB-SubCell"/>
</dbReference>
<keyword evidence="2" id="KW-1003">Cell membrane</keyword>
<reference evidence="7" key="1">
    <citation type="submission" date="2022-03" db="EMBL/GenBank/DDBJ databases">
        <authorList>
            <person name="Woo C.Y."/>
        </authorList>
    </citation>
    <scope>NUCLEOTIDE SEQUENCE</scope>
    <source>
        <strain evidence="7">CYS-02</strain>
    </source>
</reference>
<dbReference type="PIRSF" id="PIRSF026649">
    <property type="entry name" value="MsbB"/>
    <property type="match status" value="1"/>
</dbReference>
<evidence type="ECO:0000313" key="8">
    <source>
        <dbReference type="Proteomes" id="UP001139447"/>
    </source>
</evidence>
<evidence type="ECO:0000256" key="6">
    <source>
        <dbReference type="ARBA" id="ARBA00023315"/>
    </source>
</evidence>
<dbReference type="PANTHER" id="PTHR30606">
    <property type="entry name" value="LIPID A BIOSYNTHESIS LAUROYL ACYLTRANSFERASE"/>
    <property type="match status" value="1"/>
</dbReference>
<evidence type="ECO:0000313" key="7">
    <source>
        <dbReference type="EMBL" id="MCJ0764969.1"/>
    </source>
</evidence>
<evidence type="ECO:0000256" key="1">
    <source>
        <dbReference type="ARBA" id="ARBA00004533"/>
    </source>
</evidence>
<proteinExistence type="predicted"/>
<comment type="caution">
    <text evidence="7">The sequence shown here is derived from an EMBL/GenBank/DDBJ whole genome shotgun (WGS) entry which is preliminary data.</text>
</comment>
<sequence>MQFLFRLSARLPLSLLHALGAALGWLVYLGSPTYRRRFHENIVQAGVPFARARGAIAGAGRLASELPWIWLRPPAHKQALLRWEGAALLEAALAQGKGAILMTPHLGCFEVIPQAQMAHFGTQRGPMMALYRPAKRAWFDALLKQGRSACGLELAPASTGGVRMLLKALKQGRVIGMLPDQVPPEGLGVWAPFFGRPAYTMTLALRLAQQTGAPLLMTWGERLPGGRGYVIHVEPLALPLDQPGEVAAAALNAAMEQLILKRPDAYLWGYARYKQPREDA</sequence>
<dbReference type="GO" id="GO:0009247">
    <property type="term" value="P:glycolipid biosynthetic process"/>
    <property type="evidence" value="ECO:0007669"/>
    <property type="project" value="UniProtKB-ARBA"/>
</dbReference>
<dbReference type="GO" id="GO:0016746">
    <property type="term" value="F:acyltransferase activity"/>
    <property type="evidence" value="ECO:0007669"/>
    <property type="project" value="UniProtKB-KW"/>
</dbReference>
<keyword evidence="8" id="KW-1185">Reference proteome</keyword>
<accession>A0A9X1VZC9</accession>
<dbReference type="EMBL" id="JALGBI010000002">
    <property type="protein sequence ID" value="MCJ0764969.1"/>
    <property type="molecule type" value="Genomic_DNA"/>
</dbReference>
<dbReference type="RefSeq" id="WP_243307956.1">
    <property type="nucleotide sequence ID" value="NZ_JALGBI010000002.1"/>
</dbReference>
<evidence type="ECO:0000256" key="2">
    <source>
        <dbReference type="ARBA" id="ARBA00022475"/>
    </source>
</evidence>
<evidence type="ECO:0000256" key="5">
    <source>
        <dbReference type="ARBA" id="ARBA00023136"/>
    </source>
</evidence>
<comment type="subcellular location">
    <subcellularLocation>
        <location evidence="1">Cell inner membrane</location>
    </subcellularLocation>
</comment>
<protein>
    <submittedName>
        <fullName evidence="7">Lysophospholipid acyltransferase family protein</fullName>
    </submittedName>
</protein>
<keyword evidence="6 7" id="KW-0012">Acyltransferase</keyword>
<keyword evidence="3" id="KW-0997">Cell inner membrane</keyword>
<dbReference type="PANTHER" id="PTHR30606:SF10">
    <property type="entry name" value="PHOSPHATIDYLINOSITOL MANNOSIDE ACYLTRANSFERASE"/>
    <property type="match status" value="1"/>
</dbReference>